<dbReference type="AlphaFoldDB" id="A0AAV1XXP2"/>
<comment type="caution">
    <text evidence="2">The sequence shown here is derived from an EMBL/GenBank/DDBJ whole genome shotgun (WGS) entry which is preliminary data.</text>
</comment>
<reference evidence="2 3" key="1">
    <citation type="submission" date="2024-03" db="EMBL/GenBank/DDBJ databases">
        <authorList>
            <person name="Martinez-Hernandez J."/>
        </authorList>
    </citation>
    <scope>NUCLEOTIDE SEQUENCE [LARGE SCALE GENOMIC DNA]</scope>
</reference>
<dbReference type="EMBL" id="CAXHTB010000019">
    <property type="protein sequence ID" value="CAL0326087.1"/>
    <property type="molecule type" value="Genomic_DNA"/>
</dbReference>
<organism evidence="2 3">
    <name type="scientific">Lupinus luteus</name>
    <name type="common">European yellow lupine</name>
    <dbReference type="NCBI Taxonomy" id="3873"/>
    <lineage>
        <taxon>Eukaryota</taxon>
        <taxon>Viridiplantae</taxon>
        <taxon>Streptophyta</taxon>
        <taxon>Embryophyta</taxon>
        <taxon>Tracheophyta</taxon>
        <taxon>Spermatophyta</taxon>
        <taxon>Magnoliopsida</taxon>
        <taxon>eudicotyledons</taxon>
        <taxon>Gunneridae</taxon>
        <taxon>Pentapetalae</taxon>
        <taxon>rosids</taxon>
        <taxon>fabids</taxon>
        <taxon>Fabales</taxon>
        <taxon>Fabaceae</taxon>
        <taxon>Papilionoideae</taxon>
        <taxon>50 kb inversion clade</taxon>
        <taxon>genistoids sensu lato</taxon>
        <taxon>core genistoids</taxon>
        <taxon>Genisteae</taxon>
        <taxon>Lupinus</taxon>
    </lineage>
</organism>
<protein>
    <submittedName>
        <fullName evidence="2">Uncharacterized protein</fullName>
    </submittedName>
</protein>
<sequence>MTIEVFDFTVDASVAVGVVDSYLKEFAFIDHLINLNSKPIETKSPNQSNNQLPKVSTS</sequence>
<evidence type="ECO:0000313" key="3">
    <source>
        <dbReference type="Proteomes" id="UP001497480"/>
    </source>
</evidence>
<gene>
    <name evidence="2" type="ORF">LLUT_LOCUS27147</name>
</gene>
<evidence type="ECO:0000313" key="2">
    <source>
        <dbReference type="EMBL" id="CAL0326087.1"/>
    </source>
</evidence>
<dbReference type="Proteomes" id="UP001497480">
    <property type="component" value="Unassembled WGS sequence"/>
</dbReference>
<name>A0AAV1XXP2_LUPLU</name>
<keyword evidence="3" id="KW-1185">Reference proteome</keyword>
<feature type="region of interest" description="Disordered" evidence="1">
    <location>
        <begin position="38"/>
        <end position="58"/>
    </location>
</feature>
<accession>A0AAV1XXP2</accession>
<proteinExistence type="predicted"/>
<evidence type="ECO:0000256" key="1">
    <source>
        <dbReference type="SAM" id="MobiDB-lite"/>
    </source>
</evidence>